<dbReference type="Gene3D" id="1.20.120.1530">
    <property type="match status" value="2"/>
</dbReference>
<dbReference type="PANTHER" id="PTHR43531">
    <property type="entry name" value="PROTEIN ICFG"/>
    <property type="match status" value="1"/>
</dbReference>
<reference evidence="9 10" key="1">
    <citation type="submission" date="2023-05" db="EMBL/GenBank/DDBJ databases">
        <title>Lysobacter sp. strain LF1 Genome sequencing and assembly.</title>
        <authorList>
            <person name="Jung Y."/>
        </authorList>
    </citation>
    <scope>NUCLEOTIDE SEQUENCE [LARGE SCALE GENOMIC DNA]</scope>
    <source>
        <strain evidence="9 10">LF1</strain>
    </source>
</reference>
<dbReference type="Pfam" id="PF21927">
    <property type="entry name" value="McpB_HAMP_2"/>
    <property type="match status" value="1"/>
</dbReference>
<organism evidence="9 10">
    <name type="scientific">Lysobacter stagni</name>
    <dbReference type="NCBI Taxonomy" id="3045172"/>
    <lineage>
        <taxon>Bacteria</taxon>
        <taxon>Pseudomonadati</taxon>
        <taxon>Pseudomonadota</taxon>
        <taxon>Gammaproteobacteria</taxon>
        <taxon>Lysobacterales</taxon>
        <taxon>Lysobacteraceae</taxon>
        <taxon>Lysobacter</taxon>
    </lineage>
</organism>
<gene>
    <name evidence="9" type="ORF">QLQ15_00750</name>
</gene>
<feature type="region of interest" description="Disordered" evidence="5">
    <location>
        <begin position="689"/>
        <end position="711"/>
    </location>
</feature>
<keyword evidence="6" id="KW-0472">Membrane</keyword>
<dbReference type="PROSITE" id="PS50885">
    <property type="entry name" value="HAMP"/>
    <property type="match status" value="2"/>
</dbReference>
<dbReference type="SMART" id="SM00283">
    <property type="entry name" value="MA"/>
    <property type="match status" value="1"/>
</dbReference>
<feature type="domain" description="HAMP" evidence="8">
    <location>
        <begin position="385"/>
        <end position="437"/>
    </location>
</feature>
<evidence type="ECO:0000313" key="9">
    <source>
        <dbReference type="EMBL" id="MDI9237439.1"/>
    </source>
</evidence>
<evidence type="ECO:0000259" key="7">
    <source>
        <dbReference type="PROSITE" id="PS50111"/>
    </source>
</evidence>
<dbReference type="InterPro" id="IPR051310">
    <property type="entry name" value="MCP_chemotaxis"/>
</dbReference>
<keyword evidence="1" id="KW-0488">Methylation</keyword>
<name>A0ABT6XBP4_9GAMM</name>
<evidence type="ECO:0000256" key="6">
    <source>
        <dbReference type="SAM" id="Phobius"/>
    </source>
</evidence>
<protein>
    <submittedName>
        <fullName evidence="9">Methyl-accepting chemotaxis protein</fullName>
    </submittedName>
</protein>
<feature type="domain" description="Methyl-accepting transducer" evidence="7">
    <location>
        <begin position="442"/>
        <end position="671"/>
    </location>
</feature>
<evidence type="ECO:0000256" key="4">
    <source>
        <dbReference type="PROSITE-ProRule" id="PRU00284"/>
    </source>
</evidence>
<dbReference type="Proteomes" id="UP001321580">
    <property type="component" value="Unassembled WGS sequence"/>
</dbReference>
<comment type="caution">
    <text evidence="9">The sequence shown here is derived from an EMBL/GenBank/DDBJ whole genome shotgun (WGS) entry which is preliminary data.</text>
</comment>
<evidence type="ECO:0000313" key="10">
    <source>
        <dbReference type="Proteomes" id="UP001321580"/>
    </source>
</evidence>
<dbReference type="CDD" id="cd11386">
    <property type="entry name" value="MCP_signal"/>
    <property type="match status" value="1"/>
</dbReference>
<keyword evidence="2 4" id="KW-0807">Transducer</keyword>
<feature type="domain" description="HAMP" evidence="8">
    <location>
        <begin position="204"/>
        <end position="256"/>
    </location>
</feature>
<proteinExistence type="inferred from homology"/>
<evidence type="ECO:0000256" key="2">
    <source>
        <dbReference type="ARBA" id="ARBA00023224"/>
    </source>
</evidence>
<dbReference type="EMBL" id="JASGBI010000001">
    <property type="protein sequence ID" value="MDI9237439.1"/>
    <property type="molecule type" value="Genomic_DNA"/>
</dbReference>
<evidence type="ECO:0000256" key="3">
    <source>
        <dbReference type="ARBA" id="ARBA00029447"/>
    </source>
</evidence>
<dbReference type="InterPro" id="IPR003660">
    <property type="entry name" value="HAMP_dom"/>
</dbReference>
<dbReference type="PRINTS" id="PR00260">
    <property type="entry name" value="CHEMTRNSDUCR"/>
</dbReference>
<keyword evidence="6" id="KW-0812">Transmembrane</keyword>
<feature type="transmembrane region" description="Helical" evidence="6">
    <location>
        <begin position="180"/>
        <end position="203"/>
    </location>
</feature>
<dbReference type="Pfam" id="PF00015">
    <property type="entry name" value="MCPsignal"/>
    <property type="match status" value="1"/>
</dbReference>
<keyword evidence="6" id="KW-1133">Transmembrane helix</keyword>
<dbReference type="InterPro" id="IPR004089">
    <property type="entry name" value="MCPsignal_dom"/>
</dbReference>
<dbReference type="Pfam" id="PF00672">
    <property type="entry name" value="HAMP"/>
    <property type="match status" value="1"/>
</dbReference>
<dbReference type="InterPro" id="IPR054421">
    <property type="entry name" value="McpB_HAMP_2nd"/>
</dbReference>
<evidence type="ECO:0000256" key="1">
    <source>
        <dbReference type="ARBA" id="ARBA00022481"/>
    </source>
</evidence>
<dbReference type="SUPFAM" id="SSF158472">
    <property type="entry name" value="HAMP domain-like"/>
    <property type="match status" value="1"/>
</dbReference>
<dbReference type="Pfam" id="PF18947">
    <property type="entry name" value="HAMP_2"/>
    <property type="match status" value="1"/>
</dbReference>
<dbReference type="PROSITE" id="PS50111">
    <property type="entry name" value="CHEMOTAXIS_TRANSDUC_2"/>
    <property type="match status" value="1"/>
</dbReference>
<evidence type="ECO:0000259" key="8">
    <source>
        <dbReference type="PROSITE" id="PS50885"/>
    </source>
</evidence>
<dbReference type="Gene3D" id="1.10.287.950">
    <property type="entry name" value="Methyl-accepting chemotaxis protein"/>
    <property type="match status" value="1"/>
</dbReference>
<evidence type="ECO:0000256" key="5">
    <source>
        <dbReference type="SAM" id="MobiDB-lite"/>
    </source>
</evidence>
<dbReference type="Pfam" id="PF18575">
    <property type="entry name" value="HAMP_N3"/>
    <property type="match status" value="1"/>
</dbReference>
<dbReference type="InterPro" id="IPR041395">
    <property type="entry name" value="McpB_HAMP_3rd"/>
</dbReference>
<sequence>MQFLSRVPLFWKVLAPAILSLLCLLAYLLTSTVVTQRNNAGLTSIRDEQFPRLEAMTENVAALDKLINTLNTAAASADADTLASAGEVAQQIRARYQKLAKASPGDAALKALSSDFEHYYASAAGVAKVFVDGGEVNPDDVQAMSTALATYRDHLNAERDAANKRFTATVGDGIAASNRALVFGIVAGVFALLAALGVGIVLARAISSALNRAMTVANHVAAGRLDDVIVVQGHDENARLMKAMQHMQAELRAFVEAQQTMAQQHRAGEIDHRMPAERFAGIYGDMAHAVNELATTHIDVNLRVVDVVGTYARGDLSVDIERLPGQGARITEAVDSVKHGMQSINAQIKTLVDAAMAGDFSRRGDATRFEFVYRDVVEALNQLMATSEKGLHEVGSLLSAVADGDLNRRVEVELPGQFGRLAADANHTVGQIAQIVGRIREGADTISSAATEIAAGNSDLSQRTEHQAASLEETASSIEELTSTVRQNADNARQANAMAINASQVATRGGEVVHEVVTTMAQISASSRKIGDIIGVIDGIAFQTNILALNAAVEAARAGEQGRGFAVVAAEVRSLAQRSANAAKEIKQLITDSVDRVGAGTQLVESAGRTMDEIVTSVKKVTDIIADISAASQEQSAGIEQVNQAITQMDESTQQNAALVEQASAAARSMEEQAGQLMSAVSAFRVASGQSHSRRAANDGTGSTRAMLRTV</sequence>
<comment type="similarity">
    <text evidence="3">Belongs to the methyl-accepting chemotaxis (MCP) protein family.</text>
</comment>
<dbReference type="SUPFAM" id="SSF58104">
    <property type="entry name" value="Methyl-accepting chemotaxis protein (MCP) signaling domain"/>
    <property type="match status" value="1"/>
</dbReference>
<dbReference type="PANTHER" id="PTHR43531:SF14">
    <property type="entry name" value="METHYL-ACCEPTING CHEMOTAXIS PROTEIN I-RELATED"/>
    <property type="match status" value="1"/>
</dbReference>
<dbReference type="SMART" id="SM00304">
    <property type="entry name" value="HAMP"/>
    <property type="match status" value="2"/>
</dbReference>
<dbReference type="InterPro" id="IPR004090">
    <property type="entry name" value="Chemotax_Me-accpt_rcpt"/>
</dbReference>
<dbReference type="RefSeq" id="WP_283210959.1">
    <property type="nucleotide sequence ID" value="NZ_JASGBI010000001.1"/>
</dbReference>
<accession>A0ABT6XBP4</accession>
<keyword evidence="10" id="KW-1185">Reference proteome</keyword>